<dbReference type="RefSeq" id="WP_267655573.1">
    <property type="nucleotide sequence ID" value="NZ_JAOVZR010000001.1"/>
</dbReference>
<dbReference type="Proteomes" id="UP001073227">
    <property type="component" value="Unassembled WGS sequence"/>
</dbReference>
<evidence type="ECO:0000313" key="7">
    <source>
        <dbReference type="EMBL" id="MCY0150135.1"/>
    </source>
</evidence>
<dbReference type="InterPro" id="IPR001188">
    <property type="entry name" value="Sperm_putr-bd"/>
</dbReference>
<evidence type="ECO:0000256" key="5">
    <source>
        <dbReference type="PIRNR" id="PIRNR019574"/>
    </source>
</evidence>
<keyword evidence="2 5" id="KW-0813">Transport</keyword>
<comment type="function">
    <text evidence="5">Required for the activity of the bacterial periplasmic transport system of putrescine.</text>
</comment>
<comment type="subcellular location">
    <subcellularLocation>
        <location evidence="1 5">Periplasm</location>
    </subcellularLocation>
</comment>
<feature type="chain" id="PRO_5047136992" description="Putrescine-binding periplasmic protein" evidence="6">
    <location>
        <begin position="25"/>
        <end position="344"/>
    </location>
</feature>
<evidence type="ECO:0000256" key="3">
    <source>
        <dbReference type="ARBA" id="ARBA00022729"/>
    </source>
</evidence>
<comment type="similarity">
    <text evidence="5">Belongs to the bacterial solute-binding protein PotD/PotF family.</text>
</comment>
<dbReference type="Pfam" id="PF13416">
    <property type="entry name" value="SBP_bac_8"/>
    <property type="match status" value="1"/>
</dbReference>
<keyword evidence="8" id="KW-1185">Reference proteome</keyword>
<dbReference type="SUPFAM" id="SSF53850">
    <property type="entry name" value="Periplasmic binding protein-like II"/>
    <property type="match status" value="1"/>
</dbReference>
<evidence type="ECO:0000256" key="1">
    <source>
        <dbReference type="ARBA" id="ARBA00004418"/>
    </source>
</evidence>
<evidence type="ECO:0000313" key="8">
    <source>
        <dbReference type="Proteomes" id="UP001073227"/>
    </source>
</evidence>
<dbReference type="PANTHER" id="PTHR30222:SF12">
    <property type="entry name" value="NORSPERMIDINE SENSOR"/>
    <property type="match status" value="1"/>
</dbReference>
<keyword evidence="3 6" id="KW-0732">Signal</keyword>
<keyword evidence="4 5" id="KW-0574">Periplasm</keyword>
<reference evidence="7" key="1">
    <citation type="submission" date="2022-10" db="EMBL/GenBank/DDBJ databases">
        <title>Hoeflea sp. G2-23, isolated from marine algae.</title>
        <authorList>
            <person name="Kristyanto S."/>
            <person name="Kim J.M."/>
            <person name="Jeon C.O."/>
        </authorList>
    </citation>
    <scope>NUCLEOTIDE SEQUENCE</scope>
    <source>
        <strain evidence="7">G2-23</strain>
    </source>
</reference>
<comment type="caution">
    <text evidence="7">The sequence shown here is derived from an EMBL/GenBank/DDBJ whole genome shotgun (WGS) entry which is preliminary data.</text>
</comment>
<dbReference type="InterPro" id="IPR006059">
    <property type="entry name" value="SBP"/>
</dbReference>
<protein>
    <recommendedName>
        <fullName evidence="5">Putrescine-binding periplasmic protein</fullName>
    </recommendedName>
</protein>
<sequence>MRHFLKAGYVAIAACMLPTLPAHAEGALAIFNWGDYISDEMVKKFEAKYDVKVTVDTYDSNETMLAKLQSGISGYDLAVPGDYMVEILIQEGLIEKVEPNTFENYGNLEPKWADVYWDPGRHYSVPWVWGTTSFTVSTKVYKGDVDTLAVMFDPPEELRGRINLLRDVNDVINAALRYLDLPRCNETPEDLKKVQALLADLKPSVKSFAYESKELAESGEVDLAQIWNGKAYIARQGRPELQYAYPKEGYTGWMDNLVVVKGAPNLENAKLFMNFLMDPENAAMMTNFTGYPNGVLGSEKFVNADLRDSHEYRPPEGAPDPEFVKVCNETVIKLYDRVWTNFLK</sequence>
<accession>A0ABT3ZEB1</accession>
<dbReference type="PANTHER" id="PTHR30222">
    <property type="entry name" value="SPERMIDINE/PUTRESCINE-BINDING PERIPLASMIC PROTEIN"/>
    <property type="match status" value="1"/>
</dbReference>
<feature type="signal peptide" evidence="6">
    <location>
        <begin position="1"/>
        <end position="24"/>
    </location>
</feature>
<evidence type="ECO:0000256" key="6">
    <source>
        <dbReference type="SAM" id="SignalP"/>
    </source>
</evidence>
<evidence type="ECO:0000256" key="4">
    <source>
        <dbReference type="ARBA" id="ARBA00022764"/>
    </source>
</evidence>
<dbReference type="PIRSF" id="PIRSF019574">
    <property type="entry name" value="Periplasmic_polyamine_BP"/>
    <property type="match status" value="1"/>
</dbReference>
<organism evidence="7 8">
    <name type="scientific">Hoeflea algicola</name>
    <dbReference type="NCBI Taxonomy" id="2983763"/>
    <lineage>
        <taxon>Bacteria</taxon>
        <taxon>Pseudomonadati</taxon>
        <taxon>Pseudomonadota</taxon>
        <taxon>Alphaproteobacteria</taxon>
        <taxon>Hyphomicrobiales</taxon>
        <taxon>Rhizobiaceae</taxon>
        <taxon>Hoeflea</taxon>
    </lineage>
</organism>
<evidence type="ECO:0000256" key="2">
    <source>
        <dbReference type="ARBA" id="ARBA00022448"/>
    </source>
</evidence>
<gene>
    <name evidence="7" type="ORF">OEG84_21120</name>
</gene>
<dbReference type="PRINTS" id="PR00909">
    <property type="entry name" value="SPERMDNBNDNG"/>
</dbReference>
<proteinExistence type="inferred from homology"/>
<dbReference type="EMBL" id="JAOVZR010000001">
    <property type="protein sequence ID" value="MCY0150135.1"/>
    <property type="molecule type" value="Genomic_DNA"/>
</dbReference>
<name>A0ABT3ZEB1_9HYPH</name>
<dbReference type="Gene3D" id="3.40.190.10">
    <property type="entry name" value="Periplasmic binding protein-like II"/>
    <property type="match status" value="2"/>
</dbReference>